<dbReference type="KEGG" id="psq:PUNSTDRAFT_122823"/>
<gene>
    <name evidence="2" type="ORF">PUNSTDRAFT_122823</name>
</gene>
<proteinExistence type="predicted"/>
<dbReference type="GeneID" id="18877586"/>
<feature type="non-terminal residue" evidence="2">
    <location>
        <position position="81"/>
    </location>
</feature>
<name>R7S245_PUNST</name>
<dbReference type="RefSeq" id="XP_007388275.1">
    <property type="nucleotide sequence ID" value="XM_007388213.1"/>
</dbReference>
<evidence type="ECO:0000256" key="1">
    <source>
        <dbReference type="SAM" id="MobiDB-lite"/>
    </source>
</evidence>
<keyword evidence="3" id="KW-1185">Reference proteome</keyword>
<dbReference type="EMBL" id="JH687554">
    <property type="protein sequence ID" value="EIN04480.1"/>
    <property type="molecule type" value="Genomic_DNA"/>
</dbReference>
<dbReference type="AlphaFoldDB" id="R7S245"/>
<organism evidence="2 3">
    <name type="scientific">Punctularia strigosozonata (strain HHB-11173)</name>
    <name type="common">White-rot fungus</name>
    <dbReference type="NCBI Taxonomy" id="741275"/>
    <lineage>
        <taxon>Eukaryota</taxon>
        <taxon>Fungi</taxon>
        <taxon>Dikarya</taxon>
        <taxon>Basidiomycota</taxon>
        <taxon>Agaricomycotina</taxon>
        <taxon>Agaricomycetes</taxon>
        <taxon>Corticiales</taxon>
        <taxon>Punctulariaceae</taxon>
        <taxon>Punctularia</taxon>
    </lineage>
</organism>
<feature type="region of interest" description="Disordered" evidence="1">
    <location>
        <begin position="1"/>
        <end position="81"/>
    </location>
</feature>
<sequence>MLRHGPWIFTAVPQPNALPDPRTRPCQHLSSRKRARAPSPERQNDLAHGGPLKRQRSSHNLDPRCGQPLAEFPRKKRNMHT</sequence>
<accession>R7S245</accession>
<evidence type="ECO:0000313" key="3">
    <source>
        <dbReference type="Proteomes" id="UP000054196"/>
    </source>
</evidence>
<protein>
    <submittedName>
        <fullName evidence="2">Uncharacterized protein</fullName>
    </submittedName>
</protein>
<evidence type="ECO:0000313" key="2">
    <source>
        <dbReference type="EMBL" id="EIN04480.1"/>
    </source>
</evidence>
<dbReference type="HOGENOM" id="CLU_2580429_0_0_1"/>
<dbReference type="Proteomes" id="UP000054196">
    <property type="component" value="Unassembled WGS sequence"/>
</dbReference>
<reference evidence="3" key="1">
    <citation type="journal article" date="2012" name="Science">
        <title>The Paleozoic origin of enzymatic lignin decomposition reconstructed from 31 fungal genomes.</title>
        <authorList>
            <person name="Floudas D."/>
            <person name="Binder M."/>
            <person name="Riley R."/>
            <person name="Barry K."/>
            <person name="Blanchette R.A."/>
            <person name="Henrissat B."/>
            <person name="Martinez A.T."/>
            <person name="Otillar R."/>
            <person name="Spatafora J.W."/>
            <person name="Yadav J.S."/>
            <person name="Aerts A."/>
            <person name="Benoit I."/>
            <person name="Boyd A."/>
            <person name="Carlson A."/>
            <person name="Copeland A."/>
            <person name="Coutinho P.M."/>
            <person name="de Vries R.P."/>
            <person name="Ferreira P."/>
            <person name="Findley K."/>
            <person name="Foster B."/>
            <person name="Gaskell J."/>
            <person name="Glotzer D."/>
            <person name="Gorecki P."/>
            <person name="Heitman J."/>
            <person name="Hesse C."/>
            <person name="Hori C."/>
            <person name="Igarashi K."/>
            <person name="Jurgens J.A."/>
            <person name="Kallen N."/>
            <person name="Kersten P."/>
            <person name="Kohler A."/>
            <person name="Kuees U."/>
            <person name="Kumar T.K.A."/>
            <person name="Kuo A."/>
            <person name="LaButti K."/>
            <person name="Larrondo L.F."/>
            <person name="Lindquist E."/>
            <person name="Ling A."/>
            <person name="Lombard V."/>
            <person name="Lucas S."/>
            <person name="Lundell T."/>
            <person name="Martin R."/>
            <person name="McLaughlin D.J."/>
            <person name="Morgenstern I."/>
            <person name="Morin E."/>
            <person name="Murat C."/>
            <person name="Nagy L.G."/>
            <person name="Nolan M."/>
            <person name="Ohm R.A."/>
            <person name="Patyshakuliyeva A."/>
            <person name="Rokas A."/>
            <person name="Ruiz-Duenas F.J."/>
            <person name="Sabat G."/>
            <person name="Salamov A."/>
            <person name="Samejima M."/>
            <person name="Schmutz J."/>
            <person name="Slot J.C."/>
            <person name="St John F."/>
            <person name="Stenlid J."/>
            <person name="Sun H."/>
            <person name="Sun S."/>
            <person name="Syed K."/>
            <person name="Tsang A."/>
            <person name="Wiebenga A."/>
            <person name="Young D."/>
            <person name="Pisabarro A."/>
            <person name="Eastwood D.C."/>
            <person name="Martin F."/>
            <person name="Cullen D."/>
            <person name="Grigoriev I.V."/>
            <person name="Hibbett D.S."/>
        </authorList>
    </citation>
    <scope>NUCLEOTIDE SEQUENCE [LARGE SCALE GENOMIC DNA]</scope>
    <source>
        <strain evidence="3">HHB-11173 SS5</strain>
    </source>
</reference>